<dbReference type="Proteomes" id="UP001305815">
    <property type="component" value="Chromosome"/>
</dbReference>
<keyword evidence="8" id="KW-1185">Reference proteome</keyword>
<organism evidence="7 8">
    <name type="scientific">Claveliimonas bilis</name>
    <dbReference type="NCBI Taxonomy" id="3028070"/>
    <lineage>
        <taxon>Bacteria</taxon>
        <taxon>Bacillati</taxon>
        <taxon>Bacillota</taxon>
        <taxon>Clostridia</taxon>
        <taxon>Lachnospirales</taxon>
        <taxon>Lachnospiraceae</taxon>
        <taxon>Claveliimonas</taxon>
    </lineage>
</organism>
<feature type="transmembrane region" description="Helical" evidence="5">
    <location>
        <begin position="54"/>
        <end position="72"/>
    </location>
</feature>
<evidence type="ECO:0000256" key="4">
    <source>
        <dbReference type="ARBA" id="ARBA00023136"/>
    </source>
</evidence>
<feature type="transmembrane region" description="Helical" evidence="5">
    <location>
        <begin position="23"/>
        <end position="42"/>
    </location>
</feature>
<reference evidence="8" key="1">
    <citation type="journal article" date="2023" name="Int. J. Syst. Evol. Microbiol.">
        <title>Claveliimonas bilis gen. nov., sp. nov., deoxycholic acid-producing bacteria isolated from human faeces, and reclassification of Sellimonas monacensis Zenner et al. 2021 as Claveliimonas monacensis comb. nov.</title>
        <authorList>
            <person name="Hisatomi A."/>
            <person name="Kastawa N.W.E.P.G."/>
            <person name="Song I."/>
            <person name="Ohkuma M."/>
            <person name="Fukiya S."/>
            <person name="Sakamoto M."/>
        </authorList>
    </citation>
    <scope>NUCLEOTIDE SEQUENCE [LARGE SCALE GENOMIC DNA]</scope>
    <source>
        <strain evidence="8">12BBH14</strain>
    </source>
</reference>
<evidence type="ECO:0000256" key="3">
    <source>
        <dbReference type="ARBA" id="ARBA00022989"/>
    </source>
</evidence>
<evidence type="ECO:0000259" key="6">
    <source>
        <dbReference type="Pfam" id="PF01061"/>
    </source>
</evidence>
<dbReference type="Pfam" id="PF01061">
    <property type="entry name" value="ABC2_membrane"/>
    <property type="match status" value="1"/>
</dbReference>
<keyword evidence="3 5" id="KW-1133">Transmembrane helix</keyword>
<evidence type="ECO:0000256" key="5">
    <source>
        <dbReference type="SAM" id="Phobius"/>
    </source>
</evidence>
<feature type="transmembrane region" description="Helical" evidence="5">
    <location>
        <begin position="92"/>
        <end position="122"/>
    </location>
</feature>
<feature type="domain" description="ABC-2 type transporter transmembrane" evidence="6">
    <location>
        <begin position="24"/>
        <end position="206"/>
    </location>
</feature>
<accession>A0ABN6YUI5</accession>
<protein>
    <recommendedName>
        <fullName evidence="6">ABC-2 type transporter transmembrane domain-containing protein</fullName>
    </recommendedName>
</protein>
<keyword evidence="2 5" id="KW-0812">Transmembrane</keyword>
<evidence type="ECO:0000256" key="2">
    <source>
        <dbReference type="ARBA" id="ARBA00022692"/>
    </source>
</evidence>
<feature type="transmembrane region" description="Helical" evidence="5">
    <location>
        <begin position="167"/>
        <end position="184"/>
    </location>
</feature>
<evidence type="ECO:0000313" key="8">
    <source>
        <dbReference type="Proteomes" id="UP001305815"/>
    </source>
</evidence>
<comment type="subcellular location">
    <subcellularLocation>
        <location evidence="1">Membrane</location>
        <topology evidence="1">Multi-pass membrane protein</topology>
    </subcellularLocation>
</comment>
<proteinExistence type="predicted"/>
<gene>
    <name evidence="7" type="ORF">Lac1_10290</name>
</gene>
<evidence type="ECO:0000313" key="7">
    <source>
        <dbReference type="EMBL" id="BDZ76846.1"/>
    </source>
</evidence>
<dbReference type="EMBL" id="AP027742">
    <property type="protein sequence ID" value="BDZ76846.1"/>
    <property type="molecule type" value="Genomic_DNA"/>
</dbReference>
<name>A0ABN6YUI5_9FIRM</name>
<dbReference type="RefSeq" id="WP_316266441.1">
    <property type="nucleotide sequence ID" value="NZ_AP027742.1"/>
</dbReference>
<keyword evidence="4 5" id="KW-0472">Membrane</keyword>
<evidence type="ECO:0000256" key="1">
    <source>
        <dbReference type="ARBA" id="ARBA00004141"/>
    </source>
</evidence>
<sequence>MFSTKQTSIYFKKIARIAFRERVWKFMIFAVIIATLVAAIVGDDMFTTYESTKSGFFTIASACIWIGIFNSVQSICKEHEIIRAEYRQGMKLSAYISANIFWQMLLCLVQSVVIFAVCNVFIDFNSDGIITSAYVEYFITIFLLTFGSAVMGIMLSSIAGNPTTAMTIMPFVLILQLIMSGVLFELSGTSEKIAYITFSKWGMSAFGSIADLNNAKYPLKISEAYPMVERLETEACYDCVASNLLTAWGWCIGLILCFAVISILSLKIKNRDS</sequence>
<feature type="transmembrane region" description="Helical" evidence="5">
    <location>
        <begin position="247"/>
        <end position="266"/>
    </location>
</feature>
<dbReference type="InterPro" id="IPR013525">
    <property type="entry name" value="ABC2_TM"/>
</dbReference>
<feature type="transmembrane region" description="Helical" evidence="5">
    <location>
        <begin position="134"/>
        <end position="155"/>
    </location>
</feature>